<dbReference type="HAMAP" id="MF_00688">
    <property type="entry name" value="Leu_Phe_trans"/>
    <property type="match status" value="1"/>
</dbReference>
<dbReference type="Proteomes" id="UP000267223">
    <property type="component" value="Unassembled WGS sequence"/>
</dbReference>
<dbReference type="GO" id="GO:0030163">
    <property type="term" value="P:protein catabolic process"/>
    <property type="evidence" value="ECO:0007669"/>
    <property type="project" value="UniProtKB-UniRule"/>
</dbReference>
<dbReference type="Pfam" id="PF03588">
    <property type="entry name" value="Leu_Phe_trans"/>
    <property type="match status" value="1"/>
</dbReference>
<dbReference type="EC" id="2.3.2.6" evidence="4"/>
<comment type="similarity">
    <text evidence="4">Belongs to the L/F-transferase family.</text>
</comment>
<dbReference type="SUPFAM" id="SSF55729">
    <property type="entry name" value="Acyl-CoA N-acyltransferases (Nat)"/>
    <property type="match status" value="1"/>
</dbReference>
<organism evidence="5 6">
    <name type="scientific">Hanamia caeni</name>
    <dbReference type="NCBI Taxonomy" id="2294116"/>
    <lineage>
        <taxon>Bacteria</taxon>
        <taxon>Pseudomonadati</taxon>
        <taxon>Bacteroidota</taxon>
        <taxon>Chitinophagia</taxon>
        <taxon>Chitinophagales</taxon>
        <taxon>Chitinophagaceae</taxon>
        <taxon>Hanamia</taxon>
    </lineage>
</organism>
<gene>
    <name evidence="4" type="primary">aat</name>
    <name evidence="5" type="ORF">EFY79_17245</name>
</gene>
<comment type="subcellular location">
    <subcellularLocation>
        <location evidence="4">Cytoplasm</location>
    </subcellularLocation>
</comment>
<evidence type="ECO:0000313" key="5">
    <source>
        <dbReference type="EMBL" id="RNI34052.1"/>
    </source>
</evidence>
<dbReference type="PANTHER" id="PTHR30098">
    <property type="entry name" value="LEUCYL/PHENYLALANYL-TRNA--PROTEIN TRANSFERASE"/>
    <property type="match status" value="1"/>
</dbReference>
<comment type="catalytic activity">
    <reaction evidence="4">
        <text>N-terminal L-lysyl-[protein] + L-leucyl-tRNA(Leu) = N-terminal L-leucyl-L-lysyl-[protein] + tRNA(Leu) + H(+)</text>
        <dbReference type="Rhea" id="RHEA:12340"/>
        <dbReference type="Rhea" id="RHEA-COMP:9613"/>
        <dbReference type="Rhea" id="RHEA-COMP:9622"/>
        <dbReference type="Rhea" id="RHEA-COMP:12670"/>
        <dbReference type="Rhea" id="RHEA-COMP:12671"/>
        <dbReference type="ChEBI" id="CHEBI:15378"/>
        <dbReference type="ChEBI" id="CHEBI:65249"/>
        <dbReference type="ChEBI" id="CHEBI:78442"/>
        <dbReference type="ChEBI" id="CHEBI:78494"/>
        <dbReference type="ChEBI" id="CHEBI:133043"/>
        <dbReference type="EC" id="2.3.2.6"/>
    </reaction>
</comment>
<dbReference type="Gene3D" id="3.40.630.70">
    <property type="entry name" value="Leucyl/phenylalanyl-tRNA-protein transferase, C-terminal domain"/>
    <property type="match status" value="1"/>
</dbReference>
<reference evidence="5 6" key="1">
    <citation type="submission" date="2018-11" db="EMBL/GenBank/DDBJ databases">
        <title>Draft genome sequence of Ferruginibacter sp. BO-59.</title>
        <authorList>
            <person name="Im W.T."/>
        </authorList>
    </citation>
    <scope>NUCLEOTIDE SEQUENCE [LARGE SCALE GENOMIC DNA]</scope>
    <source>
        <strain evidence="5 6">BO-59</strain>
    </source>
</reference>
<evidence type="ECO:0000256" key="1">
    <source>
        <dbReference type="ARBA" id="ARBA00022490"/>
    </source>
</evidence>
<evidence type="ECO:0000256" key="4">
    <source>
        <dbReference type="HAMAP-Rule" id="MF_00688"/>
    </source>
</evidence>
<dbReference type="EMBL" id="RJJR01000015">
    <property type="protein sequence ID" value="RNI34052.1"/>
    <property type="molecule type" value="Genomic_DNA"/>
</dbReference>
<dbReference type="GO" id="GO:0005737">
    <property type="term" value="C:cytoplasm"/>
    <property type="evidence" value="ECO:0007669"/>
    <property type="project" value="UniProtKB-SubCell"/>
</dbReference>
<keyword evidence="1 4" id="KW-0963">Cytoplasm</keyword>
<accession>A0A3M9N8A1</accession>
<evidence type="ECO:0000256" key="2">
    <source>
        <dbReference type="ARBA" id="ARBA00022679"/>
    </source>
</evidence>
<dbReference type="InterPro" id="IPR004616">
    <property type="entry name" value="Leu/Phe-tRNA_Trfase"/>
</dbReference>
<dbReference type="GO" id="GO:0008914">
    <property type="term" value="F:leucyl-tRNA--protein transferase activity"/>
    <property type="evidence" value="ECO:0007669"/>
    <property type="project" value="UniProtKB-UniRule"/>
</dbReference>
<name>A0A3M9N8A1_9BACT</name>
<dbReference type="InterPro" id="IPR042221">
    <property type="entry name" value="Leu/Phe-tRNA_Trfase_N"/>
</dbReference>
<proteinExistence type="inferred from homology"/>
<keyword evidence="6" id="KW-1185">Reference proteome</keyword>
<dbReference type="NCBIfam" id="TIGR00667">
    <property type="entry name" value="aat"/>
    <property type="match status" value="1"/>
</dbReference>
<evidence type="ECO:0000256" key="3">
    <source>
        <dbReference type="ARBA" id="ARBA00023315"/>
    </source>
</evidence>
<evidence type="ECO:0000313" key="6">
    <source>
        <dbReference type="Proteomes" id="UP000267223"/>
    </source>
</evidence>
<comment type="function">
    <text evidence="4">Functions in the N-end rule pathway of protein degradation where it conjugates Leu, Phe and, less efficiently, Met from aminoacyl-tRNAs to the N-termini of proteins containing an N-terminal arginine or lysine.</text>
</comment>
<dbReference type="Gene3D" id="3.30.70.3550">
    <property type="entry name" value="Leucyl/phenylalanyl-tRNA-protein transferase, N-terminal domain"/>
    <property type="match status" value="1"/>
</dbReference>
<keyword evidence="3 4" id="KW-0012">Acyltransferase</keyword>
<dbReference type="AlphaFoldDB" id="A0A3M9N8A1"/>
<sequence>MNFPGLDQDAIYDFPESQGNKDGLVAVGGNLLTGTLLNAYSKGIFPWYTIGETIYWYSPDPRFVLFPHKIKISHSMKSILKKNTFQFTVDKAFDEVINKCRIIKRNGENESWISDDIENSYIQFFKNGYAHSAEAWQNNRLVGGLYGVLLGRVFFGESMFAEKSNASKFALIKWVEALNRNGIELIDCQVYTKHLESMGAEFVSGAEFKLMLKKFISK</sequence>
<dbReference type="InterPro" id="IPR016181">
    <property type="entry name" value="Acyl_CoA_acyltransferase"/>
</dbReference>
<comment type="caution">
    <text evidence="5">The sequence shown here is derived from an EMBL/GenBank/DDBJ whole genome shotgun (WGS) entry which is preliminary data.</text>
</comment>
<dbReference type="InterPro" id="IPR042203">
    <property type="entry name" value="Leu/Phe-tRNA_Trfase_C"/>
</dbReference>
<dbReference type="PANTHER" id="PTHR30098:SF2">
    <property type="entry name" value="LEUCYL_PHENYLALANYL-TRNA--PROTEIN TRANSFERASE"/>
    <property type="match status" value="1"/>
</dbReference>
<keyword evidence="2 4" id="KW-0808">Transferase</keyword>
<comment type="catalytic activity">
    <reaction evidence="4">
        <text>L-phenylalanyl-tRNA(Phe) + an N-terminal L-alpha-aminoacyl-[protein] = an N-terminal L-phenylalanyl-L-alpha-aminoacyl-[protein] + tRNA(Phe)</text>
        <dbReference type="Rhea" id="RHEA:43632"/>
        <dbReference type="Rhea" id="RHEA-COMP:9668"/>
        <dbReference type="Rhea" id="RHEA-COMP:9699"/>
        <dbReference type="Rhea" id="RHEA-COMP:10636"/>
        <dbReference type="Rhea" id="RHEA-COMP:10637"/>
        <dbReference type="ChEBI" id="CHEBI:78442"/>
        <dbReference type="ChEBI" id="CHEBI:78531"/>
        <dbReference type="ChEBI" id="CHEBI:78597"/>
        <dbReference type="ChEBI" id="CHEBI:83561"/>
        <dbReference type="EC" id="2.3.2.6"/>
    </reaction>
</comment>
<dbReference type="OrthoDB" id="9790282at2"/>
<comment type="catalytic activity">
    <reaction evidence="4">
        <text>N-terminal L-arginyl-[protein] + L-leucyl-tRNA(Leu) = N-terminal L-leucyl-L-arginyl-[protein] + tRNA(Leu) + H(+)</text>
        <dbReference type="Rhea" id="RHEA:50416"/>
        <dbReference type="Rhea" id="RHEA-COMP:9613"/>
        <dbReference type="Rhea" id="RHEA-COMP:9622"/>
        <dbReference type="Rhea" id="RHEA-COMP:12672"/>
        <dbReference type="Rhea" id="RHEA-COMP:12673"/>
        <dbReference type="ChEBI" id="CHEBI:15378"/>
        <dbReference type="ChEBI" id="CHEBI:64719"/>
        <dbReference type="ChEBI" id="CHEBI:78442"/>
        <dbReference type="ChEBI" id="CHEBI:78494"/>
        <dbReference type="ChEBI" id="CHEBI:133044"/>
        <dbReference type="EC" id="2.3.2.6"/>
    </reaction>
</comment>
<protein>
    <recommendedName>
        <fullName evidence="4">Leucyl/phenylalanyl-tRNA--protein transferase</fullName>
        <ecNumber evidence="4">2.3.2.6</ecNumber>
    </recommendedName>
    <alternativeName>
        <fullName evidence="4">L/F-transferase</fullName>
    </alternativeName>
    <alternativeName>
        <fullName evidence="4">Leucyltransferase</fullName>
    </alternativeName>
    <alternativeName>
        <fullName evidence="4">Phenyalanyltransferase</fullName>
    </alternativeName>
</protein>